<evidence type="ECO:0000313" key="2">
    <source>
        <dbReference type="Proteomes" id="UP001500582"/>
    </source>
</evidence>
<keyword evidence="2" id="KW-1185">Reference proteome</keyword>
<sequence>MGQLKALIIFIAVIIIPFKPKNYNVTFISKTETVVLKPKEYIINYDTMHVNLQVLNDRKFEKILSLKNPKVTFVINDNKFVAKGLWFLSSSVPDSADFFFSIDDERKIVKGQEGILYFIKVRK</sequence>
<dbReference type="RefSeq" id="WP_345212787.1">
    <property type="nucleotide sequence ID" value="NZ_BAABFT010000012.1"/>
</dbReference>
<protein>
    <submittedName>
        <fullName evidence="1">Uncharacterized protein</fullName>
    </submittedName>
</protein>
<comment type="caution">
    <text evidence="1">The sequence shown here is derived from an EMBL/GenBank/DDBJ whole genome shotgun (WGS) entry which is preliminary data.</text>
</comment>
<evidence type="ECO:0000313" key="1">
    <source>
        <dbReference type="EMBL" id="GAA4332224.1"/>
    </source>
</evidence>
<dbReference type="Proteomes" id="UP001500582">
    <property type="component" value="Unassembled WGS sequence"/>
</dbReference>
<gene>
    <name evidence="1" type="ORF">GCM10023149_38380</name>
</gene>
<name>A0ABP8GZP3_9SPHI</name>
<proteinExistence type="predicted"/>
<organism evidence="1 2">
    <name type="scientific">Mucilaginibacter gynuensis</name>
    <dbReference type="NCBI Taxonomy" id="1302236"/>
    <lineage>
        <taxon>Bacteria</taxon>
        <taxon>Pseudomonadati</taxon>
        <taxon>Bacteroidota</taxon>
        <taxon>Sphingobacteriia</taxon>
        <taxon>Sphingobacteriales</taxon>
        <taxon>Sphingobacteriaceae</taxon>
        <taxon>Mucilaginibacter</taxon>
    </lineage>
</organism>
<dbReference type="EMBL" id="BAABFT010000012">
    <property type="protein sequence ID" value="GAA4332224.1"/>
    <property type="molecule type" value="Genomic_DNA"/>
</dbReference>
<reference evidence="2" key="1">
    <citation type="journal article" date="2019" name="Int. J. Syst. Evol. Microbiol.">
        <title>The Global Catalogue of Microorganisms (GCM) 10K type strain sequencing project: providing services to taxonomists for standard genome sequencing and annotation.</title>
        <authorList>
            <consortium name="The Broad Institute Genomics Platform"/>
            <consortium name="The Broad Institute Genome Sequencing Center for Infectious Disease"/>
            <person name="Wu L."/>
            <person name="Ma J."/>
        </authorList>
    </citation>
    <scope>NUCLEOTIDE SEQUENCE [LARGE SCALE GENOMIC DNA]</scope>
    <source>
        <strain evidence="2">JCM 17705</strain>
    </source>
</reference>
<accession>A0ABP8GZP3</accession>